<dbReference type="Proteomes" id="UP001451571">
    <property type="component" value="Chromosome"/>
</dbReference>
<accession>A0ABZ3F2F6</accession>
<dbReference type="RefSeq" id="WP_342759566.1">
    <property type="nucleotide sequence ID" value="NZ_CP146256.1"/>
</dbReference>
<proteinExistence type="predicted"/>
<evidence type="ECO:0000313" key="1">
    <source>
        <dbReference type="EMBL" id="XAH75994.1"/>
    </source>
</evidence>
<name>A0ABZ3F2F6_9FIRM</name>
<organism evidence="1 2">
    <name type="scientific">Kineothrix sedimenti</name>
    <dbReference type="NCBI Taxonomy" id="3123317"/>
    <lineage>
        <taxon>Bacteria</taxon>
        <taxon>Bacillati</taxon>
        <taxon>Bacillota</taxon>
        <taxon>Clostridia</taxon>
        <taxon>Lachnospirales</taxon>
        <taxon>Lachnospiraceae</taxon>
        <taxon>Kineothrix</taxon>
    </lineage>
</organism>
<gene>
    <name evidence="1" type="ORF">V6984_09635</name>
</gene>
<protein>
    <submittedName>
        <fullName evidence="1">Uncharacterized protein</fullName>
    </submittedName>
</protein>
<sequence length="92" mass="10646">MGDKTRDKEELAKLLEEKEFNIGQAMKICAEDMDLYIEVLKRGSYRGIRGVGCFSSERFRTVGERNKIKRRVLELSVFSAILFLIKMIKIKG</sequence>
<reference evidence="1 2" key="1">
    <citation type="submission" date="2024-02" db="EMBL/GenBank/DDBJ databases">
        <title>Bacterial strain from lacustrine sediment.</title>
        <authorList>
            <person name="Petit C."/>
            <person name="Fadhlaoui K."/>
        </authorList>
    </citation>
    <scope>NUCLEOTIDE SEQUENCE [LARGE SCALE GENOMIC DNA]</scope>
    <source>
        <strain evidence="1 2">IPX-CK</strain>
    </source>
</reference>
<dbReference type="EMBL" id="CP146256">
    <property type="protein sequence ID" value="XAH75994.1"/>
    <property type="molecule type" value="Genomic_DNA"/>
</dbReference>
<evidence type="ECO:0000313" key="2">
    <source>
        <dbReference type="Proteomes" id="UP001451571"/>
    </source>
</evidence>
<keyword evidence="2" id="KW-1185">Reference proteome</keyword>